<dbReference type="GO" id="GO:0009246">
    <property type="term" value="P:enterobacterial common antigen biosynthetic process"/>
    <property type="evidence" value="ECO:0007669"/>
    <property type="project" value="TreeGrafter"/>
</dbReference>
<dbReference type="AlphaFoldDB" id="A0A943A3M5"/>
<comment type="similarity">
    <text evidence="2">Belongs to the acyltransferase 3 family.</text>
</comment>
<dbReference type="Proteomes" id="UP000778864">
    <property type="component" value="Unassembled WGS sequence"/>
</dbReference>
<keyword evidence="9" id="KW-0012">Acyltransferase</keyword>
<feature type="transmembrane region" description="Helical" evidence="7">
    <location>
        <begin position="12"/>
        <end position="29"/>
    </location>
</feature>
<organism evidence="9 10">
    <name type="scientific">Veillonella parvula</name>
    <name type="common">Staphylococcus parvulus</name>
    <dbReference type="NCBI Taxonomy" id="29466"/>
    <lineage>
        <taxon>Bacteria</taxon>
        <taxon>Bacillati</taxon>
        <taxon>Bacillota</taxon>
        <taxon>Negativicutes</taxon>
        <taxon>Veillonellales</taxon>
        <taxon>Veillonellaceae</taxon>
        <taxon>Veillonella</taxon>
    </lineage>
</organism>
<comment type="subcellular location">
    <subcellularLocation>
        <location evidence="1">Cell membrane</location>
        <topology evidence="1">Multi-pass membrane protein</topology>
    </subcellularLocation>
</comment>
<dbReference type="InterPro" id="IPR002656">
    <property type="entry name" value="Acyl_transf_3_dom"/>
</dbReference>
<dbReference type="Pfam" id="PF01757">
    <property type="entry name" value="Acyl_transf_3"/>
    <property type="match status" value="1"/>
</dbReference>
<feature type="transmembrane region" description="Helical" evidence="7">
    <location>
        <begin position="172"/>
        <end position="195"/>
    </location>
</feature>
<feature type="transmembrane region" description="Helical" evidence="7">
    <location>
        <begin position="122"/>
        <end position="142"/>
    </location>
</feature>
<evidence type="ECO:0000256" key="2">
    <source>
        <dbReference type="ARBA" id="ARBA00007400"/>
    </source>
</evidence>
<keyword evidence="4 7" id="KW-0812">Transmembrane</keyword>
<evidence type="ECO:0000256" key="7">
    <source>
        <dbReference type="SAM" id="Phobius"/>
    </source>
</evidence>
<feature type="transmembrane region" description="Helical" evidence="7">
    <location>
        <begin position="292"/>
        <end position="315"/>
    </location>
</feature>
<feature type="domain" description="Acyltransferase 3" evidence="8">
    <location>
        <begin position="4"/>
        <end position="307"/>
    </location>
</feature>
<accession>A0A943A3M5</accession>
<protein>
    <submittedName>
        <fullName evidence="9">Acyltransferase</fullName>
    </submittedName>
</protein>
<keyword evidence="9" id="KW-0808">Transferase</keyword>
<keyword evidence="6 7" id="KW-0472">Membrane</keyword>
<dbReference type="GO" id="GO:0005886">
    <property type="term" value="C:plasma membrane"/>
    <property type="evidence" value="ECO:0007669"/>
    <property type="project" value="UniProtKB-SubCell"/>
</dbReference>
<dbReference type="RefSeq" id="WP_278467271.1">
    <property type="nucleotide sequence ID" value="NZ_JAGZMU010000002.1"/>
</dbReference>
<keyword evidence="5 7" id="KW-1133">Transmembrane helix</keyword>
<name>A0A943A3M5_VEIPA</name>
<evidence type="ECO:0000256" key="3">
    <source>
        <dbReference type="ARBA" id="ARBA00022475"/>
    </source>
</evidence>
<keyword evidence="3" id="KW-1003">Cell membrane</keyword>
<gene>
    <name evidence="9" type="ORF">KHZ90_05490</name>
</gene>
<proteinExistence type="inferred from homology"/>
<dbReference type="GO" id="GO:0016413">
    <property type="term" value="F:O-acetyltransferase activity"/>
    <property type="evidence" value="ECO:0007669"/>
    <property type="project" value="TreeGrafter"/>
</dbReference>
<evidence type="ECO:0000313" key="9">
    <source>
        <dbReference type="EMBL" id="MBS4893214.1"/>
    </source>
</evidence>
<dbReference type="PANTHER" id="PTHR40074">
    <property type="entry name" value="O-ACETYLTRANSFERASE WECH"/>
    <property type="match status" value="1"/>
</dbReference>
<sequence>MRIEWLDSLKGFAIFWVVVGHVVLGYIKADIFPQFYNELQYIYDIIYSFHMPLFFLISGYLYKFTWSKNNTGVLKKIGNKFFNMVPLYLVFSLVFWLFKYYATLYSNIQMSEHFNFIDLMHIYIAPLAYLWFLYVLICLFIIIPLLESFIKPVLVFLVLFLLYIFAPHIEGMFAIVNLIIYGGVYFSLGSILFFYSDYLKNNIGNKLIIVSFISIAIACFSFPFINTYNIFKFICAISVSVFLSIIFFRLRNYKFVSLWNSCGYYSLGIYILHLYFTGPLRTIFKYLAIDNIIIVLIFSSIISTLAPIFIVKFFARYKVTSWIFGETKLIKLE</sequence>
<dbReference type="EMBL" id="JAGZMU010000002">
    <property type="protein sequence ID" value="MBS4893214.1"/>
    <property type="molecule type" value="Genomic_DNA"/>
</dbReference>
<feature type="transmembrane region" description="Helical" evidence="7">
    <location>
        <begin position="149"/>
        <end position="166"/>
    </location>
</feature>
<reference evidence="9" key="1">
    <citation type="submission" date="2021-02" db="EMBL/GenBank/DDBJ databases">
        <title>Infant gut strain persistence is associated with maternal origin, phylogeny, and functional potential including surface adhesion and iron acquisition.</title>
        <authorList>
            <person name="Lou Y.C."/>
        </authorList>
    </citation>
    <scope>NUCLEOTIDE SEQUENCE</scope>
    <source>
        <strain evidence="9">L3_108_031G1_dasL3_108_031G1_concoct_20</strain>
    </source>
</reference>
<evidence type="ECO:0000313" key="10">
    <source>
        <dbReference type="Proteomes" id="UP000778864"/>
    </source>
</evidence>
<evidence type="ECO:0000256" key="5">
    <source>
        <dbReference type="ARBA" id="ARBA00022989"/>
    </source>
</evidence>
<evidence type="ECO:0000259" key="8">
    <source>
        <dbReference type="Pfam" id="PF01757"/>
    </source>
</evidence>
<feature type="transmembrane region" description="Helical" evidence="7">
    <location>
        <begin position="231"/>
        <end position="250"/>
    </location>
</feature>
<evidence type="ECO:0000256" key="6">
    <source>
        <dbReference type="ARBA" id="ARBA00023136"/>
    </source>
</evidence>
<feature type="transmembrane region" description="Helical" evidence="7">
    <location>
        <begin position="262"/>
        <end position="280"/>
    </location>
</feature>
<evidence type="ECO:0000256" key="4">
    <source>
        <dbReference type="ARBA" id="ARBA00022692"/>
    </source>
</evidence>
<dbReference type="PANTHER" id="PTHR40074:SF2">
    <property type="entry name" value="O-ACETYLTRANSFERASE WECH"/>
    <property type="match status" value="1"/>
</dbReference>
<feature type="transmembrane region" description="Helical" evidence="7">
    <location>
        <begin position="207"/>
        <end position="225"/>
    </location>
</feature>
<feature type="transmembrane region" description="Helical" evidence="7">
    <location>
        <begin position="81"/>
        <end position="102"/>
    </location>
</feature>
<feature type="transmembrane region" description="Helical" evidence="7">
    <location>
        <begin position="41"/>
        <end position="61"/>
    </location>
</feature>
<evidence type="ECO:0000256" key="1">
    <source>
        <dbReference type="ARBA" id="ARBA00004651"/>
    </source>
</evidence>
<comment type="caution">
    <text evidence="9">The sequence shown here is derived from an EMBL/GenBank/DDBJ whole genome shotgun (WGS) entry which is preliminary data.</text>
</comment>